<dbReference type="InterPro" id="IPR036412">
    <property type="entry name" value="HAD-like_sf"/>
</dbReference>
<protein>
    <submittedName>
        <fullName evidence="1">YqeG family HAD IIIA-type phosphatase</fullName>
    </submittedName>
</protein>
<reference evidence="1 2" key="1">
    <citation type="submission" date="2021-11" db="EMBL/GenBank/DDBJ databases">
        <title>Comparative genomics of bee honey and flower isolates.</title>
        <authorList>
            <person name="Bechtner J.D."/>
            <person name="Gallus M.K."/>
            <person name="Ehrmann M."/>
        </authorList>
    </citation>
    <scope>NUCLEOTIDE SEQUENCE [LARGE SCALE GENOMIC DNA]</scope>
    <source>
        <strain evidence="1 2">M161</strain>
    </source>
</reference>
<dbReference type="Proteomes" id="UP001522905">
    <property type="component" value="Unassembled WGS sequence"/>
</dbReference>
<organism evidence="1 2">
    <name type="scientific">Apilactobacillus xinyiensis</name>
    <dbReference type="NCBI Taxonomy" id="2841032"/>
    <lineage>
        <taxon>Bacteria</taxon>
        <taxon>Bacillati</taxon>
        <taxon>Bacillota</taxon>
        <taxon>Bacilli</taxon>
        <taxon>Lactobacillales</taxon>
        <taxon>Lactobacillaceae</taxon>
        <taxon>Apilactobacillus</taxon>
    </lineage>
</organism>
<proteinExistence type="predicted"/>
<dbReference type="RefSeq" id="WP_248601457.1">
    <property type="nucleotide sequence ID" value="NZ_JAJIAO010000001.1"/>
</dbReference>
<dbReference type="Pfam" id="PF13419">
    <property type="entry name" value="HAD_2"/>
    <property type="match status" value="1"/>
</dbReference>
<dbReference type="InterPro" id="IPR006549">
    <property type="entry name" value="HAD-SF_hydro_IIIA"/>
</dbReference>
<dbReference type="NCBIfam" id="TIGR01549">
    <property type="entry name" value="HAD-SF-IA-v1"/>
    <property type="match status" value="1"/>
</dbReference>
<dbReference type="EMBL" id="JAJIAO010000001">
    <property type="protein sequence ID" value="MCK8624224.1"/>
    <property type="molecule type" value="Genomic_DNA"/>
</dbReference>
<name>A0ABT0I0T2_9LACO</name>
<dbReference type="InterPro" id="IPR006439">
    <property type="entry name" value="HAD-SF_hydro_IA"/>
</dbReference>
<dbReference type="SUPFAM" id="SSF56784">
    <property type="entry name" value="HAD-like"/>
    <property type="match status" value="1"/>
</dbReference>
<dbReference type="InterPro" id="IPR041492">
    <property type="entry name" value="HAD_2"/>
</dbReference>
<keyword evidence="2" id="KW-1185">Reference proteome</keyword>
<dbReference type="Gene3D" id="3.40.50.1000">
    <property type="entry name" value="HAD superfamily/HAD-like"/>
    <property type="match status" value="1"/>
</dbReference>
<sequence length="177" mass="20542">MLSKFKPTWMIPTIYQISPLKLNQMGIKAVFTDLDNTLIPWNNTYGTTQLKNWINALYKHGIQLVVISNNSHKRVSKAVQHFNIDYISRAYKPLPSGIIKALKKYNLDNKQVIMVGDQLLTDVVASNNAKVRSVLVKPVLPSDAWNTKLNRYIEKKIWTKLLKKYNNLTWQEDIDER</sequence>
<gene>
    <name evidence="1" type="ORF">LNP07_01620</name>
</gene>
<dbReference type="NCBIfam" id="TIGR01662">
    <property type="entry name" value="HAD-SF-IIIA"/>
    <property type="match status" value="1"/>
</dbReference>
<comment type="caution">
    <text evidence="1">The sequence shown here is derived from an EMBL/GenBank/DDBJ whole genome shotgun (WGS) entry which is preliminary data.</text>
</comment>
<evidence type="ECO:0000313" key="2">
    <source>
        <dbReference type="Proteomes" id="UP001522905"/>
    </source>
</evidence>
<dbReference type="NCBIfam" id="TIGR01668">
    <property type="entry name" value="YqeG_hyp_ppase"/>
    <property type="match status" value="1"/>
</dbReference>
<dbReference type="CDD" id="cd16416">
    <property type="entry name" value="HAD_BsYqeG-like"/>
    <property type="match status" value="1"/>
</dbReference>
<accession>A0ABT0I0T2</accession>
<evidence type="ECO:0000313" key="1">
    <source>
        <dbReference type="EMBL" id="MCK8624224.1"/>
    </source>
</evidence>
<dbReference type="InterPro" id="IPR023214">
    <property type="entry name" value="HAD_sf"/>
</dbReference>
<dbReference type="InterPro" id="IPR010021">
    <property type="entry name" value="PGPP1/Gep4"/>
</dbReference>